<dbReference type="RefSeq" id="WP_133758853.1">
    <property type="nucleotide sequence ID" value="NZ_SOBW01000010.1"/>
</dbReference>
<dbReference type="Pfam" id="PF11138">
    <property type="entry name" value="DUF2911"/>
    <property type="match status" value="1"/>
</dbReference>
<sequence>MKTIIKTLVLTMVFVFSYTSHAQKFPDLDKSPMDAATYPGSYKIADKIIKIVYSRPQLNGRDIAKLTPNDEVWRTGANEAAEITFYKPVMFGNTKVKPGTYSLFTIPGEKEWTVILSSDINVWGAYTYKKDHDVARMKVPASQGKDILEAFSIVFEESESGAVMHMGWGTLRVSVPISF</sequence>
<dbReference type="AlphaFoldDB" id="A0A4R7PIH1"/>
<organism evidence="2 3">
    <name type="scientific">Gelidibacter sediminis</name>
    <dbReference type="NCBI Taxonomy" id="1608710"/>
    <lineage>
        <taxon>Bacteria</taxon>
        <taxon>Pseudomonadati</taxon>
        <taxon>Bacteroidota</taxon>
        <taxon>Flavobacteriia</taxon>
        <taxon>Flavobacteriales</taxon>
        <taxon>Flavobacteriaceae</taxon>
        <taxon>Gelidibacter</taxon>
    </lineage>
</organism>
<comment type="caution">
    <text evidence="2">The sequence shown here is derived from an EMBL/GenBank/DDBJ whole genome shotgun (WGS) entry which is preliminary data.</text>
</comment>
<dbReference type="EMBL" id="SOBW01000010">
    <property type="protein sequence ID" value="TDU34183.1"/>
    <property type="molecule type" value="Genomic_DNA"/>
</dbReference>
<feature type="signal peptide" evidence="1">
    <location>
        <begin position="1"/>
        <end position="22"/>
    </location>
</feature>
<gene>
    <name evidence="2" type="ORF">BXY82_2846</name>
</gene>
<dbReference type="OrthoDB" id="187854at2"/>
<proteinExistence type="predicted"/>
<feature type="chain" id="PRO_5020759217" description="DUF2911 family protein" evidence="1">
    <location>
        <begin position="23"/>
        <end position="179"/>
    </location>
</feature>
<evidence type="ECO:0008006" key="4">
    <source>
        <dbReference type="Google" id="ProtNLM"/>
    </source>
</evidence>
<dbReference type="InterPro" id="IPR021314">
    <property type="entry name" value="DUF2911"/>
</dbReference>
<evidence type="ECO:0000313" key="2">
    <source>
        <dbReference type="EMBL" id="TDU34183.1"/>
    </source>
</evidence>
<evidence type="ECO:0000256" key="1">
    <source>
        <dbReference type="SAM" id="SignalP"/>
    </source>
</evidence>
<accession>A0A4R7PIH1</accession>
<keyword evidence="1" id="KW-0732">Signal</keyword>
<reference evidence="2 3" key="1">
    <citation type="submission" date="2019-03" db="EMBL/GenBank/DDBJ databases">
        <title>Genomic Encyclopedia of Archaeal and Bacterial Type Strains, Phase II (KMG-II): from individual species to whole genera.</title>
        <authorList>
            <person name="Goeker M."/>
        </authorList>
    </citation>
    <scope>NUCLEOTIDE SEQUENCE [LARGE SCALE GENOMIC DNA]</scope>
    <source>
        <strain evidence="2 3">DSM 28135</strain>
    </source>
</reference>
<name>A0A4R7PIH1_9FLAO</name>
<dbReference type="Proteomes" id="UP000294689">
    <property type="component" value="Unassembled WGS sequence"/>
</dbReference>
<keyword evidence="3" id="KW-1185">Reference proteome</keyword>
<evidence type="ECO:0000313" key="3">
    <source>
        <dbReference type="Proteomes" id="UP000294689"/>
    </source>
</evidence>
<protein>
    <recommendedName>
        <fullName evidence="4">DUF2911 family protein</fullName>
    </recommendedName>
</protein>